<evidence type="ECO:0000313" key="2">
    <source>
        <dbReference type="Proteomes" id="UP000683360"/>
    </source>
</evidence>
<accession>A0A8S3QLM0</accession>
<reference evidence="1" key="1">
    <citation type="submission" date="2021-03" db="EMBL/GenBank/DDBJ databases">
        <authorList>
            <person name="Bekaert M."/>
        </authorList>
    </citation>
    <scope>NUCLEOTIDE SEQUENCE</scope>
</reference>
<dbReference type="Proteomes" id="UP000683360">
    <property type="component" value="Unassembled WGS sequence"/>
</dbReference>
<sequence>MHLARKIIKKKNEIIKALEDEENSGKVFDFILTLHAKMKYGINSGVYLAPVGCKVIADGCDPIFVLQSDETRDCKTGKKIDLTLKPEIIQPSFPGVFPSNNMFPNTRLPDLRDMLRKGMNYQYNYHTSGRNITVCTLSNGLEILNGSTVNLASCETCSCGEKELSCCGVGALAGVGPTPPKHCKTIRDGCEDIMVLKADETRDCFTGKSILLPSHPLYSLQNMYDMAQQQYMATNNMNQGTQMANIAPQQFSGSNAGTGHMIAGNMIRANYSKVDARIAPQMTSGKARQMTAGRAQQMAAGMARQKAGISK</sequence>
<keyword evidence="2" id="KW-1185">Reference proteome</keyword>
<evidence type="ECO:0000313" key="1">
    <source>
        <dbReference type="EMBL" id="CAG2196399.1"/>
    </source>
</evidence>
<proteinExistence type="predicted"/>
<dbReference type="OrthoDB" id="6123676at2759"/>
<dbReference type="EMBL" id="CAJPWZ010000558">
    <property type="protein sequence ID" value="CAG2196399.1"/>
    <property type="molecule type" value="Genomic_DNA"/>
</dbReference>
<gene>
    <name evidence="1" type="ORF">MEDL_11319</name>
</gene>
<organism evidence="1 2">
    <name type="scientific">Mytilus edulis</name>
    <name type="common">Blue mussel</name>
    <dbReference type="NCBI Taxonomy" id="6550"/>
    <lineage>
        <taxon>Eukaryota</taxon>
        <taxon>Metazoa</taxon>
        <taxon>Spiralia</taxon>
        <taxon>Lophotrochozoa</taxon>
        <taxon>Mollusca</taxon>
        <taxon>Bivalvia</taxon>
        <taxon>Autobranchia</taxon>
        <taxon>Pteriomorphia</taxon>
        <taxon>Mytilida</taxon>
        <taxon>Mytiloidea</taxon>
        <taxon>Mytilidae</taxon>
        <taxon>Mytilinae</taxon>
        <taxon>Mytilus</taxon>
    </lineage>
</organism>
<comment type="caution">
    <text evidence="1">The sequence shown here is derived from an EMBL/GenBank/DDBJ whole genome shotgun (WGS) entry which is preliminary data.</text>
</comment>
<dbReference type="AlphaFoldDB" id="A0A8S3QLM0"/>
<protein>
    <submittedName>
        <fullName evidence="1">Uncharacterized protein</fullName>
    </submittedName>
</protein>
<dbReference type="Gene3D" id="2.60.40.1900">
    <property type="entry name" value="Beta-microseminoprotein (PSP94) domain"/>
    <property type="match status" value="1"/>
</dbReference>
<name>A0A8S3QLM0_MYTED</name>